<name>A0A085TT64_9RHOB</name>
<dbReference type="InterPro" id="IPR020557">
    <property type="entry name" value="Fumarate_lyase_CS"/>
</dbReference>
<dbReference type="GO" id="GO:0016853">
    <property type="term" value="F:isomerase activity"/>
    <property type="evidence" value="ECO:0007669"/>
    <property type="project" value="UniProtKB-KW"/>
</dbReference>
<dbReference type="OrthoDB" id="9768878at2"/>
<dbReference type="PROSITE" id="PS00163">
    <property type="entry name" value="FUMARATE_LYASES"/>
    <property type="match status" value="1"/>
</dbReference>
<evidence type="ECO:0000259" key="2">
    <source>
        <dbReference type="Pfam" id="PF00206"/>
    </source>
</evidence>
<feature type="domain" description="Fumarate lyase N-terminal" evidence="2">
    <location>
        <begin position="32"/>
        <end position="293"/>
    </location>
</feature>
<evidence type="ECO:0000256" key="1">
    <source>
        <dbReference type="ARBA" id="ARBA00034772"/>
    </source>
</evidence>
<dbReference type="Gene3D" id="1.20.200.10">
    <property type="entry name" value="Fumarase/aspartase (Central domain)"/>
    <property type="match status" value="1"/>
</dbReference>
<dbReference type="Pfam" id="PF00206">
    <property type="entry name" value="Lyase_1"/>
    <property type="match status" value="1"/>
</dbReference>
<gene>
    <name evidence="3" type="ORF">DW2_15635</name>
</gene>
<protein>
    <submittedName>
        <fullName evidence="3">3-carboxy-cis,cis-muconate cycloisomerase</fullName>
    </submittedName>
</protein>
<dbReference type="InterPro" id="IPR000362">
    <property type="entry name" value="Fumarate_lyase_fam"/>
</dbReference>
<dbReference type="PRINTS" id="PR00149">
    <property type="entry name" value="FUMRATELYASE"/>
</dbReference>
<dbReference type="AlphaFoldDB" id="A0A085TT64"/>
<sequence>MSLSPLDSPLWSGLFGDPDLSAMLGDEALLAAMVRVEVALAQACAQVGIVPAEAAREMATALADYRPDPAALAEGAARDGVAVPALLADLRARLSSEASQALHWGATSQDIVDSATALVVSEALALFDRRLVTLGRRLGALAEAEADTVMAARTRSQIGLPTTFGALLAVWGQPVLDARDRLAMLKPAVARLSLHGAVGSDAALGDRAAAVRETMGATLGLTVEDLASHARRERIVDLGAQSTALCGSLGKIGLDVVTLTQSGIAEVKIAGGGSSTMPHKSNPVAAEALVSLARHCAHLQGSLFESALHGQFRDGAAWALEWMSLRPILVATGAALRLAQQMLDGLEADAGQMRANLDAAGFGPYAERAIFTLAETIPRDAAKTAVRDALATPDPHRALLAAHPELESRALTDPLAAAGQAPKLARAFAQRCKLECGDKT</sequence>
<dbReference type="STRING" id="1317124.DW2_15635"/>
<dbReference type="EMBL" id="AQRC01000014">
    <property type="protein sequence ID" value="KFE33911.1"/>
    <property type="molecule type" value="Genomic_DNA"/>
</dbReference>
<keyword evidence="3" id="KW-0413">Isomerase</keyword>
<proteinExistence type="inferred from homology"/>
<reference evidence="3 4" key="2">
    <citation type="journal article" date="2015" name="Antonie Van Leeuwenhoek">
        <title>Thioclava indica sp. nov., isolated from surface seawater of the Indian Ocean.</title>
        <authorList>
            <person name="Liu Y."/>
            <person name="Lai Q."/>
            <person name="Du J."/>
            <person name="Xu H."/>
            <person name="Jiang L."/>
            <person name="Shao Z."/>
        </authorList>
    </citation>
    <scope>NUCLEOTIDE SEQUENCE [LARGE SCALE GENOMIC DNA]</scope>
    <source>
        <strain evidence="3 4">13D2W-2</strain>
    </source>
</reference>
<dbReference type="Proteomes" id="UP000028607">
    <property type="component" value="Unassembled WGS sequence"/>
</dbReference>
<dbReference type="InterPro" id="IPR008948">
    <property type="entry name" value="L-Aspartase-like"/>
</dbReference>
<dbReference type="InterPro" id="IPR022761">
    <property type="entry name" value="Fumarate_lyase_N"/>
</dbReference>
<reference evidence="4" key="1">
    <citation type="submission" date="2013-04" db="EMBL/GenBank/DDBJ databases">
        <title>Thioclava sp. 13D2W-2 Genome Sequencing.</title>
        <authorList>
            <person name="Lai Q."/>
            <person name="Li G."/>
            <person name="Shao Z."/>
        </authorList>
    </citation>
    <scope>NUCLEOTIDE SEQUENCE [LARGE SCALE GENOMIC DNA]</scope>
    <source>
        <strain evidence="4">13D2W-2</strain>
    </source>
</reference>
<comment type="caution">
    <text evidence="3">The sequence shown here is derived from an EMBL/GenBank/DDBJ whole genome shotgun (WGS) entry which is preliminary data.</text>
</comment>
<dbReference type="eggNOG" id="COG0015">
    <property type="taxonomic scope" value="Bacteria"/>
</dbReference>
<evidence type="ECO:0000313" key="3">
    <source>
        <dbReference type="EMBL" id="KFE33911.1"/>
    </source>
</evidence>
<dbReference type="PRINTS" id="PR00145">
    <property type="entry name" value="ARGSUCLYASE"/>
</dbReference>
<evidence type="ECO:0000313" key="4">
    <source>
        <dbReference type="Proteomes" id="UP000028607"/>
    </source>
</evidence>
<dbReference type="PANTHER" id="PTHR43172:SF2">
    <property type="entry name" value="ADENYLOSUCCINATE LYASE C-TERMINAL DOMAIN-CONTAINING PROTEIN"/>
    <property type="match status" value="1"/>
</dbReference>
<dbReference type="PATRIC" id="fig|1317124.6.peg.3145"/>
<organism evidence="3 4">
    <name type="scientific">Thioclava atlantica</name>
    <dbReference type="NCBI Taxonomy" id="1317124"/>
    <lineage>
        <taxon>Bacteria</taxon>
        <taxon>Pseudomonadati</taxon>
        <taxon>Pseudomonadota</taxon>
        <taxon>Alphaproteobacteria</taxon>
        <taxon>Rhodobacterales</taxon>
        <taxon>Paracoccaceae</taxon>
        <taxon>Thioclava</taxon>
    </lineage>
</organism>
<dbReference type="PANTHER" id="PTHR43172">
    <property type="entry name" value="ADENYLOSUCCINATE LYASE"/>
    <property type="match status" value="1"/>
</dbReference>
<keyword evidence="4" id="KW-1185">Reference proteome</keyword>
<dbReference type="RefSeq" id="WP_038147991.1">
    <property type="nucleotide sequence ID" value="NZ_AQRC01000014.1"/>
</dbReference>
<dbReference type="GO" id="GO:0016829">
    <property type="term" value="F:lyase activity"/>
    <property type="evidence" value="ECO:0007669"/>
    <property type="project" value="UniProtKB-ARBA"/>
</dbReference>
<dbReference type="SUPFAM" id="SSF48557">
    <property type="entry name" value="L-aspartase-like"/>
    <property type="match status" value="1"/>
</dbReference>
<accession>A0A085TT64</accession>
<comment type="similarity">
    <text evidence="1">Belongs to the class-II fumarase/aspartase family.</text>
</comment>